<evidence type="ECO:0000313" key="3">
    <source>
        <dbReference type="EMBL" id="BAI65819.1"/>
    </source>
</evidence>
<dbReference type="EMBL" id="AP011540">
    <property type="protein sequence ID" value="BAI65819.1"/>
    <property type="molecule type" value="Genomic_DNA"/>
</dbReference>
<reference evidence="3 4" key="3">
    <citation type="journal article" date="2010" name="Sequencing">
        <title>Complete Genome Sequence of Rothia mucilaginosa DY-18: A Clinical Isolate with Dense Meshwork-Like Structures from a Persistent Apical Periodontitis Lesion.</title>
        <authorList>
            <person name="Yamane K."/>
            <person name="Nambu T."/>
            <person name="Yamanaka T."/>
            <person name="Mashimo C."/>
            <person name="Sugimori C."/>
            <person name="Leung K.-P."/>
            <person name="Fukushima H."/>
        </authorList>
    </citation>
    <scope>NUCLEOTIDE SEQUENCE [LARGE SCALE GENOMIC DNA]</scope>
    <source>
        <strain evidence="3 4">DY-18</strain>
    </source>
</reference>
<evidence type="ECO:0000313" key="4">
    <source>
        <dbReference type="Proteomes" id="UP000001883"/>
    </source>
</evidence>
<dbReference type="KEGG" id="rmu:RMDY18_19870"/>
<sequence length="415" mass="45328">MRATIEVSILGSYLGKRNHHVTARALTLRFAVQASSSHHIVHDLTLVRAQRLHVLIATGSAHLLNRVSSDLLQLLTTLSTVASDVQNQAGTGAVTSQDGEAHQLLQSLQNLTVAANQVAQFLIVVIVINDRQVDAVIAHLNINVAVHIDNIEEFFEVVSGDIAFLVDVLKIVFFALKGLLYQLLLNELLVLIFHSFSHNNPRGVRRGVLGVKSISYTAPGPRHTWREPGPNHGRKLLLSVLLIALLLLALLTHRLLALTGCGTLTRLLQVLLVLLAGLTHRGQALRRTAGVQLTLGLGTGGRVVADNPPLLTQRPEVRDGPVVQHTKGEVDTGNSEDDREDVHNHLLLTEHRGVQSSLRHVLHAQLLLDVELGGAHQNNHDDRLNNGRGGVASPRVHHGREELSTENLRVVELMH</sequence>
<proteinExistence type="predicted"/>
<reference evidence="3 4" key="2">
    <citation type="journal article" date="2010" name="J Osaka Dent Univ">
        <title>Isolation and identification of Rothia mucilaginosa from persistent apical periodontitis lesions.</title>
        <authorList>
            <person name="Yamane K."/>
            <person name="Yoshida M."/>
            <person name="Fujihira T."/>
            <person name="Baba T."/>
            <person name="Tsuji N."/>
            <person name="Hayashi H."/>
            <person name="Sugimori C."/>
            <person name="Yamanaka T."/>
            <person name="Mashimo C."/>
            <person name="Nambu T."/>
            <person name="Kawai H."/>
            <person name="Fukushima H."/>
        </authorList>
    </citation>
    <scope>NUCLEOTIDE SEQUENCE [LARGE SCALE GENOMIC DNA]</scope>
    <source>
        <strain evidence="3 4">DY-18</strain>
    </source>
</reference>
<gene>
    <name evidence="3" type="ordered locus">RMDY18_19870</name>
</gene>
<dbReference type="HOGENOM" id="CLU_662028_0_0_11"/>
<evidence type="ECO:0000256" key="2">
    <source>
        <dbReference type="SAM" id="Phobius"/>
    </source>
</evidence>
<keyword evidence="4" id="KW-1185">Reference proteome</keyword>
<feature type="transmembrane region" description="Helical" evidence="2">
    <location>
        <begin position="236"/>
        <end position="251"/>
    </location>
</feature>
<organism evidence="3 4">
    <name type="scientific">Rothia mucilaginosa (strain DY-18)</name>
    <name type="common">Stomatococcus mucilaginosus</name>
    <dbReference type="NCBI Taxonomy" id="680646"/>
    <lineage>
        <taxon>Bacteria</taxon>
        <taxon>Bacillati</taxon>
        <taxon>Actinomycetota</taxon>
        <taxon>Actinomycetes</taxon>
        <taxon>Micrococcales</taxon>
        <taxon>Micrococcaceae</taxon>
        <taxon>Rothia</taxon>
    </lineage>
</organism>
<evidence type="ECO:0000256" key="1">
    <source>
        <dbReference type="SAM" id="MobiDB-lite"/>
    </source>
</evidence>
<protein>
    <submittedName>
        <fullName evidence="3">Uncharacterized protein</fullName>
    </submittedName>
</protein>
<feature type="region of interest" description="Disordered" evidence="1">
    <location>
        <begin position="378"/>
        <end position="399"/>
    </location>
</feature>
<dbReference type="AlphaFoldDB" id="D2NQA1"/>
<dbReference type="Proteomes" id="UP000001883">
    <property type="component" value="Chromosome"/>
</dbReference>
<reference evidence="4" key="1">
    <citation type="submission" date="2009-07" db="EMBL/GenBank/DDBJ databases">
        <title>Complete genome sequence of Rothia mucilaginosa DJ.</title>
        <authorList>
            <person name="Yamane K."/>
            <person name="Nambu T."/>
            <person name="Mashimo C."/>
            <person name="Sugimori C."/>
            <person name="Yamanaka T."/>
            <person name="Leung K."/>
            <person name="Fukushima H."/>
        </authorList>
    </citation>
    <scope>NUCLEOTIDE SEQUENCE [LARGE SCALE GENOMIC DNA]</scope>
    <source>
        <strain evidence="4">DY-18</strain>
    </source>
</reference>
<feature type="transmembrane region" description="Helical" evidence="2">
    <location>
        <begin position="179"/>
        <end position="196"/>
    </location>
</feature>
<keyword evidence="2" id="KW-1133">Transmembrane helix</keyword>
<keyword evidence="2" id="KW-0812">Transmembrane</keyword>
<accession>D2NQA1</accession>
<keyword evidence="2" id="KW-0472">Membrane</keyword>
<name>D2NQA1_ROTMD</name>